<reference evidence="6 7" key="1">
    <citation type="submission" date="2016-03" db="EMBL/GenBank/DDBJ databases">
        <title>Genome sequence of Rhodococcus kyotonensis KB10.</title>
        <authorList>
            <person name="Jeong H."/>
            <person name="Hong C.E."/>
            <person name="Jo S.H."/>
            <person name="Park J.M."/>
        </authorList>
    </citation>
    <scope>NUCLEOTIDE SEQUENCE [LARGE SCALE GENOMIC DNA]</scope>
    <source>
        <strain evidence="6 7">KB10</strain>
    </source>
</reference>
<dbReference type="PANTHER" id="PTHR42978:SF6">
    <property type="entry name" value="QUORUM-QUENCHING LACTONASE YTNP-RELATED"/>
    <property type="match status" value="1"/>
</dbReference>
<gene>
    <name evidence="6" type="ORF">A3K89_07960</name>
</gene>
<comment type="caution">
    <text evidence="6">The sequence shown here is derived from an EMBL/GenBank/DDBJ whole genome shotgun (WGS) entry which is preliminary data.</text>
</comment>
<protein>
    <submittedName>
        <fullName evidence="6">MBL fold metallo-hydrolase</fullName>
    </submittedName>
</protein>
<dbReference type="AlphaFoldDB" id="A0A177YBX9"/>
<dbReference type="GO" id="GO:0016787">
    <property type="term" value="F:hydrolase activity"/>
    <property type="evidence" value="ECO:0007669"/>
    <property type="project" value="UniProtKB-KW"/>
</dbReference>
<evidence type="ECO:0000256" key="4">
    <source>
        <dbReference type="ARBA" id="ARBA00022833"/>
    </source>
</evidence>
<dbReference type="EMBL" id="LVHI01000023">
    <property type="protein sequence ID" value="OAK52709.1"/>
    <property type="molecule type" value="Genomic_DNA"/>
</dbReference>
<dbReference type="RefSeq" id="WP_068428527.1">
    <property type="nucleotide sequence ID" value="NZ_LVHI01000023.1"/>
</dbReference>
<proteinExistence type="inferred from homology"/>
<dbReference type="PANTHER" id="PTHR42978">
    <property type="entry name" value="QUORUM-QUENCHING LACTONASE YTNP-RELATED-RELATED"/>
    <property type="match status" value="1"/>
</dbReference>
<dbReference type="SUPFAM" id="SSF56281">
    <property type="entry name" value="Metallo-hydrolase/oxidoreductase"/>
    <property type="match status" value="1"/>
</dbReference>
<dbReference type="Proteomes" id="UP000077519">
    <property type="component" value="Unassembled WGS sequence"/>
</dbReference>
<accession>A0A177YBX9</accession>
<evidence type="ECO:0000259" key="5">
    <source>
        <dbReference type="SMART" id="SM00849"/>
    </source>
</evidence>
<keyword evidence="7" id="KW-1185">Reference proteome</keyword>
<evidence type="ECO:0000313" key="6">
    <source>
        <dbReference type="EMBL" id="OAK52709.1"/>
    </source>
</evidence>
<keyword evidence="2" id="KW-0479">Metal-binding</keyword>
<keyword evidence="3 6" id="KW-0378">Hydrolase</keyword>
<dbReference type="InterPro" id="IPR051013">
    <property type="entry name" value="MBL_superfamily_lactonases"/>
</dbReference>
<dbReference type="InterPro" id="IPR036866">
    <property type="entry name" value="RibonucZ/Hydroxyglut_hydro"/>
</dbReference>
<evidence type="ECO:0000313" key="7">
    <source>
        <dbReference type="Proteomes" id="UP000077519"/>
    </source>
</evidence>
<feature type="domain" description="Metallo-beta-lactamase" evidence="5">
    <location>
        <begin position="67"/>
        <end position="269"/>
    </location>
</feature>
<keyword evidence="4" id="KW-0862">Zinc</keyword>
<dbReference type="Gene3D" id="3.60.15.10">
    <property type="entry name" value="Ribonuclease Z/Hydroxyacylglutathione hydrolase-like"/>
    <property type="match status" value="1"/>
</dbReference>
<dbReference type="InterPro" id="IPR001279">
    <property type="entry name" value="Metallo-B-lactamas"/>
</dbReference>
<dbReference type="GO" id="GO:0046872">
    <property type="term" value="F:metal ion binding"/>
    <property type="evidence" value="ECO:0007669"/>
    <property type="project" value="UniProtKB-KW"/>
</dbReference>
<dbReference type="SMART" id="SM00849">
    <property type="entry name" value="Lactamase_B"/>
    <property type="match status" value="1"/>
</dbReference>
<comment type="similarity">
    <text evidence="1">Belongs to the metallo-beta-lactamase superfamily.</text>
</comment>
<sequence>MTNEIDTRERLRRPSGVRSLTLGETKLTYVPDGVARLDARMLLPEPSEEDWAQNAEYLDEGGHLVAGVGGLLVERDGHALLIDAGVGPLTIGPPMNPFGVLSGGALLDNLARIGCSPADIDAVALTHLHTDHFGWAWHPAPGSTRPAFTEADYLVAETEWANRHVAEEQGQADMIKALAPHVRTVVENEEVFPGVRVMSAPGHSPGHVGFVIEADGQRVIAFGDAFHSPIQITHPLWENTFDHDHRQATALRHRLVLELAGSDAIGFGIHFADVPFGRVRIEDNRATWHPVDD</sequence>
<evidence type="ECO:0000256" key="1">
    <source>
        <dbReference type="ARBA" id="ARBA00007749"/>
    </source>
</evidence>
<name>A0A177YBX9_9NOCA</name>
<evidence type="ECO:0000256" key="3">
    <source>
        <dbReference type="ARBA" id="ARBA00022801"/>
    </source>
</evidence>
<evidence type="ECO:0000256" key="2">
    <source>
        <dbReference type="ARBA" id="ARBA00022723"/>
    </source>
</evidence>
<dbReference type="Pfam" id="PF00753">
    <property type="entry name" value="Lactamase_B"/>
    <property type="match status" value="1"/>
</dbReference>
<organism evidence="6 7">
    <name type="scientific">Rhodococcoides kyotonense</name>
    <dbReference type="NCBI Taxonomy" id="398843"/>
    <lineage>
        <taxon>Bacteria</taxon>
        <taxon>Bacillati</taxon>
        <taxon>Actinomycetota</taxon>
        <taxon>Actinomycetes</taxon>
        <taxon>Mycobacteriales</taxon>
        <taxon>Nocardiaceae</taxon>
        <taxon>Rhodococcoides</taxon>
    </lineage>
</organism>